<dbReference type="CDD" id="cd04301">
    <property type="entry name" value="NAT_SF"/>
    <property type="match status" value="1"/>
</dbReference>
<dbReference type="InterPro" id="IPR000182">
    <property type="entry name" value="GNAT_dom"/>
</dbReference>
<sequence>MDLPILPLRDAPALADEAAVWFSGRWGIPAAEYRESMEQCFRRQGPVPQWYVVRDGGHLIAGAGVIENDFHDRPDLTPNLCALFVEPDRRGRGIAGRLLDFIRRDLGAMGVPRLYLVTDHTSFYERYGWTFLTMVTGDDQVPERMYTAPTLPPAIRP</sequence>
<dbReference type="SUPFAM" id="SSF55729">
    <property type="entry name" value="Acyl-CoA N-acyltransferases (Nat)"/>
    <property type="match status" value="1"/>
</dbReference>
<dbReference type="InterPro" id="IPR016181">
    <property type="entry name" value="Acyl_CoA_acyltransferase"/>
</dbReference>
<dbReference type="AlphaFoldDB" id="A0A9D2LIR0"/>
<evidence type="ECO:0000259" key="1">
    <source>
        <dbReference type="PROSITE" id="PS51186"/>
    </source>
</evidence>
<feature type="domain" description="N-acetyltransferase" evidence="1">
    <location>
        <begin position="1"/>
        <end position="148"/>
    </location>
</feature>
<protein>
    <submittedName>
        <fullName evidence="2">GNAT family N-acetyltransferase</fullName>
    </submittedName>
</protein>
<reference evidence="2" key="1">
    <citation type="journal article" date="2021" name="PeerJ">
        <title>Extensive microbial diversity within the chicken gut microbiome revealed by metagenomics and culture.</title>
        <authorList>
            <person name="Gilroy R."/>
            <person name="Ravi A."/>
            <person name="Getino M."/>
            <person name="Pursley I."/>
            <person name="Horton D.L."/>
            <person name="Alikhan N.F."/>
            <person name="Baker D."/>
            <person name="Gharbi K."/>
            <person name="Hall N."/>
            <person name="Watson M."/>
            <person name="Adriaenssens E.M."/>
            <person name="Foster-Nyarko E."/>
            <person name="Jarju S."/>
            <person name="Secka A."/>
            <person name="Antonio M."/>
            <person name="Oren A."/>
            <person name="Chaudhuri R.R."/>
            <person name="La Ragione R."/>
            <person name="Hildebrand F."/>
            <person name="Pallen M.J."/>
        </authorList>
    </citation>
    <scope>NUCLEOTIDE SEQUENCE</scope>
    <source>
        <strain evidence="2">ChiBcec18-1249</strain>
    </source>
</reference>
<dbReference type="GO" id="GO:0016747">
    <property type="term" value="F:acyltransferase activity, transferring groups other than amino-acyl groups"/>
    <property type="evidence" value="ECO:0007669"/>
    <property type="project" value="InterPro"/>
</dbReference>
<reference evidence="2" key="2">
    <citation type="submission" date="2021-04" db="EMBL/GenBank/DDBJ databases">
        <authorList>
            <person name="Gilroy R."/>
        </authorList>
    </citation>
    <scope>NUCLEOTIDE SEQUENCE</scope>
    <source>
        <strain evidence="2">ChiBcec18-1249</strain>
    </source>
</reference>
<name>A0A9D2LIR0_9FIRM</name>
<organism evidence="2 3">
    <name type="scientific">Candidatus Oscillibacter excrementigallinarum</name>
    <dbReference type="NCBI Taxonomy" id="2838716"/>
    <lineage>
        <taxon>Bacteria</taxon>
        <taxon>Bacillati</taxon>
        <taxon>Bacillota</taxon>
        <taxon>Clostridia</taxon>
        <taxon>Eubacteriales</taxon>
        <taxon>Oscillospiraceae</taxon>
        <taxon>Oscillibacter</taxon>
    </lineage>
</organism>
<dbReference type="Gene3D" id="3.40.630.30">
    <property type="match status" value="1"/>
</dbReference>
<dbReference type="Proteomes" id="UP000823824">
    <property type="component" value="Unassembled WGS sequence"/>
</dbReference>
<gene>
    <name evidence="2" type="ORF">H9787_06005</name>
</gene>
<dbReference type="EMBL" id="DWZJ01000050">
    <property type="protein sequence ID" value="HJB13248.1"/>
    <property type="molecule type" value="Genomic_DNA"/>
</dbReference>
<comment type="caution">
    <text evidence="2">The sequence shown here is derived from an EMBL/GenBank/DDBJ whole genome shotgun (WGS) entry which is preliminary data.</text>
</comment>
<evidence type="ECO:0000313" key="3">
    <source>
        <dbReference type="Proteomes" id="UP000823824"/>
    </source>
</evidence>
<accession>A0A9D2LIR0</accession>
<proteinExistence type="predicted"/>
<evidence type="ECO:0000313" key="2">
    <source>
        <dbReference type="EMBL" id="HJB13248.1"/>
    </source>
</evidence>
<dbReference type="PROSITE" id="PS51186">
    <property type="entry name" value="GNAT"/>
    <property type="match status" value="1"/>
</dbReference>
<dbReference type="Pfam" id="PF13508">
    <property type="entry name" value="Acetyltransf_7"/>
    <property type="match status" value="1"/>
</dbReference>